<dbReference type="GO" id="GO:0005737">
    <property type="term" value="C:cytoplasm"/>
    <property type="evidence" value="ECO:0007669"/>
    <property type="project" value="TreeGrafter"/>
</dbReference>
<evidence type="ECO:0000256" key="2">
    <source>
        <dbReference type="SAM" id="MobiDB-lite"/>
    </source>
</evidence>
<evidence type="ECO:0000313" key="6">
    <source>
        <dbReference type="EMBL" id="CAL4772261.1"/>
    </source>
</evidence>
<dbReference type="EMBL" id="CAMXCT030000938">
    <property type="protein sequence ID" value="CAL4772261.1"/>
    <property type="molecule type" value="Genomic_DNA"/>
</dbReference>
<evidence type="ECO:0000256" key="1">
    <source>
        <dbReference type="ARBA" id="ARBA00022801"/>
    </source>
</evidence>
<accession>A0A9P1FPM9</accession>
<reference evidence="4" key="1">
    <citation type="submission" date="2022-10" db="EMBL/GenBank/DDBJ databases">
        <authorList>
            <person name="Chen Y."/>
            <person name="Dougan E. K."/>
            <person name="Chan C."/>
            <person name="Rhodes N."/>
            <person name="Thang M."/>
        </authorList>
    </citation>
    <scope>NUCLEOTIDE SEQUENCE</scope>
</reference>
<dbReference type="InterPro" id="IPR005645">
    <property type="entry name" value="FSH-like_dom"/>
</dbReference>
<dbReference type="Gene3D" id="3.40.50.1820">
    <property type="entry name" value="alpha/beta hydrolase"/>
    <property type="match status" value="1"/>
</dbReference>
<feature type="region of interest" description="Disordered" evidence="2">
    <location>
        <begin position="1"/>
        <end position="25"/>
    </location>
</feature>
<dbReference type="SUPFAM" id="SSF53474">
    <property type="entry name" value="alpha/beta-Hydrolases"/>
    <property type="match status" value="1"/>
</dbReference>
<organism evidence="4">
    <name type="scientific">Cladocopium goreaui</name>
    <dbReference type="NCBI Taxonomy" id="2562237"/>
    <lineage>
        <taxon>Eukaryota</taxon>
        <taxon>Sar</taxon>
        <taxon>Alveolata</taxon>
        <taxon>Dinophyceae</taxon>
        <taxon>Suessiales</taxon>
        <taxon>Symbiodiniaceae</taxon>
        <taxon>Cladocopium</taxon>
    </lineage>
</organism>
<dbReference type="PANTHER" id="PTHR48070:SF6">
    <property type="entry name" value="ESTERASE OVCA2"/>
    <property type="match status" value="1"/>
</dbReference>
<evidence type="ECO:0000313" key="5">
    <source>
        <dbReference type="EMBL" id="CAL1138324.1"/>
    </source>
</evidence>
<keyword evidence="7" id="KW-1185">Reference proteome</keyword>
<dbReference type="GO" id="GO:0005634">
    <property type="term" value="C:nucleus"/>
    <property type="evidence" value="ECO:0007669"/>
    <property type="project" value="TreeGrafter"/>
</dbReference>
<dbReference type="EMBL" id="CAMXCT010000938">
    <property type="protein sequence ID" value="CAI3984949.1"/>
    <property type="molecule type" value="Genomic_DNA"/>
</dbReference>
<keyword evidence="1" id="KW-0378">Hydrolase</keyword>
<evidence type="ECO:0000313" key="7">
    <source>
        <dbReference type="Proteomes" id="UP001152797"/>
    </source>
</evidence>
<dbReference type="PANTHER" id="PTHR48070">
    <property type="entry name" value="ESTERASE OVCA2"/>
    <property type="match status" value="1"/>
</dbReference>
<proteinExistence type="predicted"/>
<dbReference type="OrthoDB" id="285147at2759"/>
<name>A0A9P1FPM9_9DINO</name>
<feature type="domain" description="Serine hydrolase" evidence="3">
    <location>
        <begin position="47"/>
        <end position="234"/>
    </location>
</feature>
<protein>
    <submittedName>
        <fullName evidence="6">Rhodanese-like domain-containing protein 6</fullName>
    </submittedName>
</protein>
<dbReference type="EMBL" id="CAMXCT020000938">
    <property type="protein sequence ID" value="CAL1138324.1"/>
    <property type="molecule type" value="Genomic_DNA"/>
</dbReference>
<dbReference type="InterPro" id="IPR029058">
    <property type="entry name" value="AB_hydrolase_fold"/>
</dbReference>
<dbReference type="InterPro" id="IPR050593">
    <property type="entry name" value="LovG"/>
</dbReference>
<sequence>MGDDWDPFADPADGSAEGLDPEAKRTSAVEVKPQLSWAPPPAAVGPIRVACLHGTCSNGNILKVQLQRAAKLCGDKVEFIYLDGRMKSTKDNPVWEEMSRTFKGQEFYEWAEISAASSIAERQYCDLETSLDFIQDLLRQHEPLDGIFGFSQGANMASLLAAQAVAGEGVNFGFVIQSCAAGPGWVEQRPDLFMQKLPMRSLHISGKLDTNPPLPLVELYQEPFSLLHDDGHKVIPSSGGREEADFVAKTIADFVLSAAQ</sequence>
<dbReference type="AlphaFoldDB" id="A0A9P1FPM9"/>
<reference evidence="5" key="2">
    <citation type="submission" date="2024-04" db="EMBL/GenBank/DDBJ databases">
        <authorList>
            <person name="Chen Y."/>
            <person name="Shah S."/>
            <person name="Dougan E. K."/>
            <person name="Thang M."/>
            <person name="Chan C."/>
        </authorList>
    </citation>
    <scope>NUCLEOTIDE SEQUENCE [LARGE SCALE GENOMIC DNA]</scope>
</reference>
<evidence type="ECO:0000313" key="4">
    <source>
        <dbReference type="EMBL" id="CAI3984949.1"/>
    </source>
</evidence>
<dbReference type="GO" id="GO:0016787">
    <property type="term" value="F:hydrolase activity"/>
    <property type="evidence" value="ECO:0007669"/>
    <property type="project" value="UniProtKB-KW"/>
</dbReference>
<comment type="caution">
    <text evidence="4">The sequence shown here is derived from an EMBL/GenBank/DDBJ whole genome shotgun (WGS) entry which is preliminary data.</text>
</comment>
<gene>
    <name evidence="4" type="ORF">C1SCF055_LOCUS12441</name>
</gene>
<evidence type="ECO:0000259" key="3">
    <source>
        <dbReference type="Pfam" id="PF03959"/>
    </source>
</evidence>
<dbReference type="Pfam" id="PF03959">
    <property type="entry name" value="FSH1"/>
    <property type="match status" value="1"/>
</dbReference>
<dbReference type="Proteomes" id="UP001152797">
    <property type="component" value="Unassembled WGS sequence"/>
</dbReference>